<accession>A0A812BDQ9</accession>
<feature type="transmembrane region" description="Helical" evidence="1">
    <location>
        <begin position="89"/>
        <end position="115"/>
    </location>
</feature>
<evidence type="ECO:0000313" key="2">
    <source>
        <dbReference type="EMBL" id="CAE1175663.1"/>
    </source>
</evidence>
<dbReference type="Proteomes" id="UP000597762">
    <property type="component" value="Unassembled WGS sequence"/>
</dbReference>
<keyword evidence="3" id="KW-1185">Reference proteome</keyword>
<dbReference type="AlphaFoldDB" id="A0A812BDQ9"/>
<dbReference type="EMBL" id="CAHIKZ030000462">
    <property type="protein sequence ID" value="CAE1175663.1"/>
    <property type="molecule type" value="Genomic_DNA"/>
</dbReference>
<organism evidence="2 3">
    <name type="scientific">Acanthosepion pharaonis</name>
    <name type="common">Pharaoh cuttlefish</name>
    <name type="synonym">Sepia pharaonis</name>
    <dbReference type="NCBI Taxonomy" id="158019"/>
    <lineage>
        <taxon>Eukaryota</taxon>
        <taxon>Metazoa</taxon>
        <taxon>Spiralia</taxon>
        <taxon>Lophotrochozoa</taxon>
        <taxon>Mollusca</taxon>
        <taxon>Cephalopoda</taxon>
        <taxon>Coleoidea</taxon>
        <taxon>Decapodiformes</taxon>
        <taxon>Sepiida</taxon>
        <taxon>Sepiina</taxon>
        <taxon>Sepiidae</taxon>
        <taxon>Acanthosepion</taxon>
    </lineage>
</organism>
<protein>
    <submittedName>
        <fullName evidence="2">Uncharacterized protein</fullName>
    </submittedName>
</protein>
<evidence type="ECO:0000256" key="1">
    <source>
        <dbReference type="SAM" id="Phobius"/>
    </source>
</evidence>
<name>A0A812BDQ9_ACAPH</name>
<keyword evidence="1" id="KW-0812">Transmembrane</keyword>
<proteinExistence type="predicted"/>
<comment type="caution">
    <text evidence="2">The sequence shown here is derived from an EMBL/GenBank/DDBJ whole genome shotgun (WGS) entry which is preliminary data.</text>
</comment>
<keyword evidence="1" id="KW-0472">Membrane</keyword>
<keyword evidence="1" id="KW-1133">Transmembrane helix</keyword>
<sequence length="305" mass="35015">MTVRVSVEGKLRTVLPGCFLPLSLFLLTFLFPSLSLDYSFKVFFFPHSLSIARYVKFLSLSYCFSSSLSFFPLFIDFTSSLSLLITKRFPLFLIVFLLSSSHSLLLLSSSLFSLVDIRLFLPLSLGYSFFINLFLKYFFFSCLLLKTIYDRLEYRPPTLSLNNTPHFLKTFFFASSFRIFFRLFLFYLSSPTFPSLTTPTHSSNLTSSSDLLSFFIPPPANLISPLSHLSQRLPNLFQFGPTLSFSPSPLHYLTNLSMASPTLTRSLTYPPYLLFFSQAPPYNIRKRRKDGVGVKREMAGRERGR</sequence>
<reference evidence="2" key="1">
    <citation type="submission" date="2021-01" db="EMBL/GenBank/DDBJ databases">
        <authorList>
            <person name="Li R."/>
            <person name="Bekaert M."/>
        </authorList>
    </citation>
    <scope>NUCLEOTIDE SEQUENCE</scope>
    <source>
        <strain evidence="2">Farmed</strain>
    </source>
</reference>
<evidence type="ECO:0000313" key="3">
    <source>
        <dbReference type="Proteomes" id="UP000597762"/>
    </source>
</evidence>
<feature type="transmembrane region" description="Helical" evidence="1">
    <location>
        <begin position="54"/>
        <end position="77"/>
    </location>
</feature>
<feature type="transmembrane region" description="Helical" evidence="1">
    <location>
        <begin position="12"/>
        <end position="34"/>
    </location>
</feature>
<feature type="transmembrane region" description="Helical" evidence="1">
    <location>
        <begin position="127"/>
        <end position="149"/>
    </location>
</feature>
<gene>
    <name evidence="2" type="ORF">SPHA_13766</name>
</gene>